<evidence type="ECO:0000256" key="1">
    <source>
        <dbReference type="ARBA" id="ARBA00022723"/>
    </source>
</evidence>
<dbReference type="InterPro" id="IPR036236">
    <property type="entry name" value="Znf_C2H2_sf"/>
</dbReference>
<dbReference type="GO" id="GO:0005634">
    <property type="term" value="C:nucleus"/>
    <property type="evidence" value="ECO:0007669"/>
    <property type="project" value="TreeGrafter"/>
</dbReference>
<dbReference type="WBParaSite" id="PTRK_0001409100.1">
    <property type="protein sequence ID" value="PTRK_0001409100.1"/>
    <property type="gene ID" value="PTRK_0001409100"/>
</dbReference>
<keyword evidence="2" id="KW-0677">Repeat</keyword>
<dbReference type="PROSITE" id="PS50157">
    <property type="entry name" value="ZINC_FINGER_C2H2_2"/>
    <property type="match status" value="4"/>
</dbReference>
<reference evidence="8" key="1">
    <citation type="submission" date="2017-02" db="UniProtKB">
        <authorList>
            <consortium name="WormBaseParasite"/>
        </authorList>
    </citation>
    <scope>IDENTIFICATION</scope>
</reference>
<dbReference type="AlphaFoldDB" id="A0A0N4ZZ77"/>
<evidence type="ECO:0000256" key="2">
    <source>
        <dbReference type="ARBA" id="ARBA00022737"/>
    </source>
</evidence>
<feature type="domain" description="C2H2-type" evidence="6">
    <location>
        <begin position="105"/>
        <end position="132"/>
    </location>
</feature>
<proteinExistence type="predicted"/>
<dbReference type="PANTHER" id="PTHR24379">
    <property type="entry name" value="KRAB AND ZINC FINGER DOMAIN-CONTAINING"/>
    <property type="match status" value="1"/>
</dbReference>
<sequence>MRSNHQYGSRDGEVFNGMAFDRNDIKMEKAKAELEHIANFLSTNFNNISDISNLTHKVIDKYTEDVSKAENLIEGFENQVYEIQEVLRDFCFQQESKKSDAKKSHYCNRCDKSFPNPGLLDVHIKEHSFKDKLVCNICGKRYQHPANYDRHMQFSHKKKFNCKYCYEEFGTYQSVRIHENKVHENPELKPLGEHSCNKCFLAFSSDEKLVEHKKMCEKAYERISLSAGPSPAYTMTSPAISVRSLPNLRKLQPKGLHGILSPSIGKVSSPKITLTKLDTSCPFCEHNPFANTGSRDRHIRRLHSNMIHMLSNDRFFKEKQSMKVTESKNKFNCNMCGRGFTNEGSLKYHELVHMKDMEVN</sequence>
<dbReference type="Gene3D" id="3.30.160.60">
    <property type="entry name" value="Classic Zinc Finger"/>
    <property type="match status" value="3"/>
</dbReference>
<evidence type="ECO:0000313" key="7">
    <source>
        <dbReference type="Proteomes" id="UP000038045"/>
    </source>
</evidence>
<protein>
    <submittedName>
        <fullName evidence="8">C2H2-type domain-containing protein</fullName>
    </submittedName>
</protein>
<evidence type="ECO:0000259" key="6">
    <source>
        <dbReference type="PROSITE" id="PS50157"/>
    </source>
</evidence>
<keyword evidence="7" id="KW-1185">Reference proteome</keyword>
<dbReference type="GO" id="GO:0000977">
    <property type="term" value="F:RNA polymerase II transcription regulatory region sequence-specific DNA binding"/>
    <property type="evidence" value="ECO:0007669"/>
    <property type="project" value="TreeGrafter"/>
</dbReference>
<dbReference type="Proteomes" id="UP000038045">
    <property type="component" value="Unplaced"/>
</dbReference>
<dbReference type="InterPro" id="IPR013087">
    <property type="entry name" value="Znf_C2H2_type"/>
</dbReference>
<keyword evidence="4" id="KW-0862">Zinc</keyword>
<dbReference type="PROSITE" id="PS00028">
    <property type="entry name" value="ZINC_FINGER_C2H2_1"/>
    <property type="match status" value="4"/>
</dbReference>
<dbReference type="PANTHER" id="PTHR24379:SF127">
    <property type="entry name" value="BLOODY FINGERS-RELATED"/>
    <property type="match status" value="1"/>
</dbReference>
<dbReference type="SUPFAM" id="SSF57667">
    <property type="entry name" value="beta-beta-alpha zinc fingers"/>
    <property type="match status" value="2"/>
</dbReference>
<evidence type="ECO:0000256" key="3">
    <source>
        <dbReference type="ARBA" id="ARBA00022771"/>
    </source>
</evidence>
<evidence type="ECO:0000313" key="8">
    <source>
        <dbReference type="WBParaSite" id="PTRK_0001409100.1"/>
    </source>
</evidence>
<dbReference type="Pfam" id="PF00096">
    <property type="entry name" value="zf-C2H2"/>
    <property type="match status" value="3"/>
</dbReference>
<keyword evidence="3 5" id="KW-0863">Zinc-finger</keyword>
<feature type="domain" description="C2H2-type" evidence="6">
    <location>
        <begin position="133"/>
        <end position="161"/>
    </location>
</feature>
<name>A0A0N4ZZ77_PARTI</name>
<dbReference type="SMART" id="SM00355">
    <property type="entry name" value="ZnF_C2H2"/>
    <property type="match status" value="6"/>
</dbReference>
<keyword evidence="1" id="KW-0479">Metal-binding</keyword>
<evidence type="ECO:0000256" key="4">
    <source>
        <dbReference type="ARBA" id="ARBA00022833"/>
    </source>
</evidence>
<dbReference type="STRING" id="131310.A0A0N4ZZ77"/>
<dbReference type="GO" id="GO:0000981">
    <property type="term" value="F:DNA-binding transcription factor activity, RNA polymerase II-specific"/>
    <property type="evidence" value="ECO:0007669"/>
    <property type="project" value="TreeGrafter"/>
</dbReference>
<evidence type="ECO:0000256" key="5">
    <source>
        <dbReference type="PROSITE-ProRule" id="PRU00042"/>
    </source>
</evidence>
<accession>A0A0N4ZZ77</accession>
<feature type="domain" description="C2H2-type" evidence="6">
    <location>
        <begin position="160"/>
        <end position="188"/>
    </location>
</feature>
<organism evidence="7 8">
    <name type="scientific">Parastrongyloides trichosuri</name>
    <name type="common">Possum-specific nematode worm</name>
    <dbReference type="NCBI Taxonomy" id="131310"/>
    <lineage>
        <taxon>Eukaryota</taxon>
        <taxon>Metazoa</taxon>
        <taxon>Ecdysozoa</taxon>
        <taxon>Nematoda</taxon>
        <taxon>Chromadorea</taxon>
        <taxon>Rhabditida</taxon>
        <taxon>Tylenchina</taxon>
        <taxon>Panagrolaimomorpha</taxon>
        <taxon>Strongyloidoidea</taxon>
        <taxon>Strongyloididae</taxon>
        <taxon>Parastrongyloides</taxon>
    </lineage>
</organism>
<feature type="domain" description="C2H2-type" evidence="6">
    <location>
        <begin position="331"/>
        <end position="358"/>
    </location>
</feature>
<dbReference type="GO" id="GO:0008270">
    <property type="term" value="F:zinc ion binding"/>
    <property type="evidence" value="ECO:0007669"/>
    <property type="project" value="UniProtKB-KW"/>
</dbReference>